<keyword evidence="3" id="KW-0963">Cytoplasm</keyword>
<keyword evidence="2 3" id="KW-0819">tRNA processing</keyword>
<dbReference type="GO" id="GO:0006400">
    <property type="term" value="P:tRNA modification"/>
    <property type="evidence" value="ECO:0007669"/>
    <property type="project" value="UniProtKB-UniRule"/>
</dbReference>
<dbReference type="GO" id="GO:0000049">
    <property type="term" value="F:tRNA binding"/>
    <property type="evidence" value="ECO:0007669"/>
    <property type="project" value="UniProtKB-KW"/>
</dbReference>
<keyword evidence="3" id="KW-0820">tRNA-binding</keyword>
<comment type="subcellular location">
    <subcellularLocation>
        <location evidence="3">Cytoplasm</location>
    </subcellularLocation>
</comment>
<keyword evidence="3" id="KW-0067">ATP-binding</keyword>
<dbReference type="PANTHER" id="PTHR37825:SF1">
    <property type="entry name" value="TRNA(MET) CYTIDINE ACETATE LIGASE"/>
    <property type="match status" value="1"/>
</dbReference>
<dbReference type="PANTHER" id="PTHR37825">
    <property type="entry name" value="TRNA(MET) CYTIDINE ACETATE LIGASE"/>
    <property type="match status" value="1"/>
</dbReference>
<dbReference type="HAMAP" id="MF_01539">
    <property type="entry name" value="TmcAL"/>
    <property type="match status" value="1"/>
</dbReference>
<sequence length="413" mass="45479">MLAAGVVVEYNPMHNGHCYHLQKTKEVTGADALVAVMSGHFLQRGEPAVINKWARTEMALRNGVDLVLELPVVYSTQSARLFAFGAVATLHSLGTVGSICFGSEHGDLDSLLELSEIIASPPLALQTELESSLEQGLAYPAAFAGALKRYVSQTGVVKPDLVNHPNNMLGLEYLHALRKLNSPIRAFTIKRIASGYRDLTLHHSEIASATAIRKAIAENRKMDAYLPTSNLAILQKEFEQGRGPVTWDCFTQPLFSLIARSTPDELRTYAHFDQEGLAERVANALPNASSVTDLVYKVKTRRYTWTRIQRALTALLLGLRREQLDSMDLEKGPDSIRVLGFTEKGRALLKESASVASLPIFTNISRNVPAMMEANLRATALYSLGYPCREASNRGNETQKPVIFIKEDSSDIQ</sequence>
<organism evidence="4 5">
    <name type="scientific">Effusibacillus lacus</name>
    <dbReference type="NCBI Taxonomy" id="1348429"/>
    <lineage>
        <taxon>Bacteria</taxon>
        <taxon>Bacillati</taxon>
        <taxon>Bacillota</taxon>
        <taxon>Bacilli</taxon>
        <taxon>Bacillales</taxon>
        <taxon>Alicyclobacillaceae</taxon>
        <taxon>Effusibacillus</taxon>
    </lineage>
</organism>
<dbReference type="EMBL" id="BDUF01000057">
    <property type="protein sequence ID" value="GAX90409.1"/>
    <property type="molecule type" value="Genomic_DNA"/>
</dbReference>
<dbReference type="GO" id="GO:0016879">
    <property type="term" value="F:ligase activity, forming carbon-nitrogen bonds"/>
    <property type="evidence" value="ECO:0007669"/>
    <property type="project" value="UniProtKB-UniRule"/>
</dbReference>
<dbReference type="AlphaFoldDB" id="A0A292YND5"/>
<feature type="binding site" evidence="3">
    <location>
        <begin position="191"/>
        <end position="192"/>
    </location>
    <ligand>
        <name>ATP</name>
        <dbReference type="ChEBI" id="CHEBI:30616"/>
    </ligand>
</feature>
<comment type="caution">
    <text evidence="4">The sequence shown here is derived from an EMBL/GenBank/DDBJ whole genome shotgun (WGS) entry which is preliminary data.</text>
</comment>
<dbReference type="OrthoDB" id="9769796at2"/>
<dbReference type="GO" id="GO:0016740">
    <property type="term" value="F:transferase activity"/>
    <property type="evidence" value="ECO:0007669"/>
    <property type="project" value="UniProtKB-KW"/>
</dbReference>
<evidence type="ECO:0000313" key="5">
    <source>
        <dbReference type="Proteomes" id="UP000217785"/>
    </source>
</evidence>
<dbReference type="RefSeq" id="WP_096182135.1">
    <property type="nucleotide sequence ID" value="NZ_BDUF01000057.1"/>
</dbReference>
<keyword evidence="3" id="KW-0694">RNA-binding</keyword>
<dbReference type="GO" id="GO:0005524">
    <property type="term" value="F:ATP binding"/>
    <property type="evidence" value="ECO:0007669"/>
    <property type="project" value="UniProtKB-KW"/>
</dbReference>
<dbReference type="InterPro" id="IPR014729">
    <property type="entry name" value="Rossmann-like_a/b/a_fold"/>
</dbReference>
<keyword evidence="4" id="KW-0808">Transferase</keyword>
<comment type="catalytic activity">
    <reaction evidence="3">
        <text>cytidine(34) in elongator tRNA(Met) + acetate + ATP = N(4)-acetylcytidine(34) in elongator tRNA(Met) + AMP + diphosphate</text>
        <dbReference type="Rhea" id="RHEA:58144"/>
        <dbReference type="Rhea" id="RHEA-COMP:10693"/>
        <dbReference type="Rhea" id="RHEA-COMP:10694"/>
        <dbReference type="ChEBI" id="CHEBI:30089"/>
        <dbReference type="ChEBI" id="CHEBI:30616"/>
        <dbReference type="ChEBI" id="CHEBI:33019"/>
        <dbReference type="ChEBI" id="CHEBI:74900"/>
        <dbReference type="ChEBI" id="CHEBI:82748"/>
        <dbReference type="ChEBI" id="CHEBI:456215"/>
    </reaction>
</comment>
<reference evidence="5" key="1">
    <citation type="submission" date="2017-07" db="EMBL/GenBank/DDBJ databases">
        <title>Draft genome sequence of Effusibacillus lacus strain skLN1.</title>
        <authorList>
            <person name="Watanabe M."/>
            <person name="Kojima H."/>
            <person name="Fukui M."/>
        </authorList>
    </citation>
    <scope>NUCLEOTIDE SEQUENCE [LARGE SCALE GENOMIC DNA]</scope>
    <source>
        <strain evidence="5">skLN1</strain>
    </source>
</reference>
<name>A0A292YND5_9BACL</name>
<protein>
    <recommendedName>
        <fullName evidence="3">tRNA(Met) cytidine acetate ligase</fullName>
        <ecNumber evidence="3">6.3.4.-</ecNumber>
    </recommendedName>
</protein>
<proteinExistence type="inferred from homology"/>
<dbReference type="NCBIfam" id="NF010191">
    <property type="entry name" value="PRK13670.1"/>
    <property type="match status" value="1"/>
</dbReference>
<gene>
    <name evidence="3" type="primary">tmcAL</name>
    <name evidence="4" type="ORF">EFBL_2036</name>
</gene>
<keyword evidence="3" id="KW-0547">Nucleotide-binding</keyword>
<feature type="binding site" evidence="3">
    <location>
        <position position="102"/>
    </location>
    <ligand>
        <name>ATP</name>
        <dbReference type="ChEBI" id="CHEBI:30616"/>
    </ligand>
</feature>
<dbReference type="GO" id="GO:0005737">
    <property type="term" value="C:cytoplasm"/>
    <property type="evidence" value="ECO:0007669"/>
    <property type="project" value="UniProtKB-SubCell"/>
</dbReference>
<comment type="similarity">
    <text evidence="3">Belongs to the TmcAL family.</text>
</comment>
<dbReference type="Proteomes" id="UP000217785">
    <property type="component" value="Unassembled WGS sequence"/>
</dbReference>
<keyword evidence="5" id="KW-1185">Reference proteome</keyword>
<keyword evidence="1 3" id="KW-0436">Ligase</keyword>
<dbReference type="EC" id="6.3.4.-" evidence="3"/>
<dbReference type="InterPro" id="IPR008513">
    <property type="entry name" value="tRNA(Met)_cyd_acetate_ligase"/>
</dbReference>
<evidence type="ECO:0000256" key="2">
    <source>
        <dbReference type="ARBA" id="ARBA00022694"/>
    </source>
</evidence>
<evidence type="ECO:0000256" key="1">
    <source>
        <dbReference type="ARBA" id="ARBA00022598"/>
    </source>
</evidence>
<feature type="binding site" evidence="3">
    <location>
        <position position="166"/>
    </location>
    <ligand>
        <name>ATP</name>
        <dbReference type="ChEBI" id="CHEBI:30616"/>
    </ligand>
</feature>
<dbReference type="SUPFAM" id="SSF52374">
    <property type="entry name" value="Nucleotidylyl transferase"/>
    <property type="match status" value="1"/>
</dbReference>
<dbReference type="Gene3D" id="3.40.50.620">
    <property type="entry name" value="HUPs"/>
    <property type="match status" value="1"/>
</dbReference>
<feature type="binding site" evidence="3">
    <location>
        <begin position="7"/>
        <end position="20"/>
    </location>
    <ligand>
        <name>ATP</name>
        <dbReference type="ChEBI" id="CHEBI:30616"/>
    </ligand>
</feature>
<dbReference type="Pfam" id="PF05636">
    <property type="entry name" value="HIGH_NTase1"/>
    <property type="match status" value="1"/>
</dbReference>
<evidence type="ECO:0000256" key="3">
    <source>
        <dbReference type="HAMAP-Rule" id="MF_01539"/>
    </source>
</evidence>
<evidence type="ECO:0000313" key="4">
    <source>
        <dbReference type="EMBL" id="GAX90409.1"/>
    </source>
</evidence>
<comment type="function">
    <text evidence="3">Catalyzes the formation of N(4)-acetylcytidine (ac(4)C) at the wobble position of elongator tRNA(Met), using acetate and ATP as substrates. First activates an acetate ion to form acetyladenylate (Ac-AMP) and then transfers the acetyl group to tRNA to form ac(4)C34.</text>
</comment>
<accession>A0A292YND5</accession>